<dbReference type="PANTHER" id="PTHR11552:SF147">
    <property type="entry name" value="CHOLINE DEHYDROGENASE, MITOCHONDRIAL"/>
    <property type="match status" value="1"/>
</dbReference>
<dbReference type="GO" id="GO:0016614">
    <property type="term" value="F:oxidoreductase activity, acting on CH-OH group of donors"/>
    <property type="evidence" value="ECO:0007669"/>
    <property type="project" value="InterPro"/>
</dbReference>
<evidence type="ECO:0000256" key="2">
    <source>
        <dbReference type="ARBA" id="ARBA00010790"/>
    </source>
</evidence>
<feature type="binding site" evidence="6">
    <location>
        <position position="266"/>
    </location>
    <ligand>
        <name>FAD</name>
        <dbReference type="ChEBI" id="CHEBI:57692"/>
    </ligand>
</feature>
<comment type="similarity">
    <text evidence="2">Belongs to the GMC oxidoreductase family.</text>
</comment>
<name>A0A9P6CGJ3_9AGAR</name>
<dbReference type="PIRSF" id="PIRSF000137">
    <property type="entry name" value="Alcohol_oxidase"/>
    <property type="match status" value="1"/>
</dbReference>
<dbReference type="InterPro" id="IPR036188">
    <property type="entry name" value="FAD/NAD-bd_sf"/>
</dbReference>
<keyword evidence="10" id="KW-1185">Reference proteome</keyword>
<dbReference type="Proteomes" id="UP000807353">
    <property type="component" value="Unassembled WGS sequence"/>
</dbReference>
<proteinExistence type="inferred from homology"/>
<evidence type="ECO:0000256" key="5">
    <source>
        <dbReference type="PIRSR" id="PIRSR000137-1"/>
    </source>
</evidence>
<dbReference type="Gene3D" id="3.30.560.10">
    <property type="entry name" value="Glucose Oxidase, domain 3"/>
    <property type="match status" value="1"/>
</dbReference>
<evidence type="ECO:0000256" key="3">
    <source>
        <dbReference type="ARBA" id="ARBA00022630"/>
    </source>
</evidence>
<evidence type="ECO:0000256" key="4">
    <source>
        <dbReference type="ARBA" id="ARBA00022827"/>
    </source>
</evidence>
<evidence type="ECO:0000313" key="9">
    <source>
        <dbReference type="EMBL" id="KAF9465127.1"/>
    </source>
</evidence>
<dbReference type="AlphaFoldDB" id="A0A9P6CGJ3"/>
<dbReference type="Pfam" id="PF00732">
    <property type="entry name" value="GMC_oxred_N"/>
    <property type="match status" value="1"/>
</dbReference>
<keyword evidence="4 6" id="KW-0274">FAD</keyword>
<comment type="cofactor">
    <cofactor evidence="1 6">
        <name>FAD</name>
        <dbReference type="ChEBI" id="CHEBI:57692"/>
    </cofactor>
</comment>
<sequence length="596" mass="64087">MFFAMLRSTLSLLLVLGVAKCSQASLFEHFSDIPHREYDFIIIGGGTAGNVIANRLSENPNISILVLEAGGSDRGAYLTQVPYYGLTKLPGSQYDWGYSTVPQPNLDNRVIPYPRGFVLGGSSSTNLMVYTRTSAGDFDRYAAVTGDNGWSWNQLKPYFYKNEKLTAPADGHNPSGQYNPIFHSTSGMVGVSLPGFPRGSDPLILQTASRSSEFPFKLDMNSGNSLGVGWVQSSIKGGVRSSSATSYLSDQYLGRPNLHVLVHARVTRLIKTSSSAHGPVFRGVEFTQNAGASKTILNAKKEVILSAGSIGTPAILMHSGIGDATTLQSLGITSTLNLPSVGRNLTEHPISAIVWRVNSTNTFDSIDRDPAASAAAETLWNTTHTGTLTTSLTTQIGFFRFPNTHPIFNGMEDPASGPTTPHYEFIFSNGWILGETPPTDNYFTISFAAVQPTSRGSITLSSSDPLAAPIIDPNLLGTNYDRATLREGMRAARRFIQDPVFNGYLLDEVTEVGDSDDSIDEYIRSLTAVVFHPTGTAMMSAKGAQYGVVDPDLKVKGAVGLRVVDASIFPFVPSGHTQAPVYAIAERASDLIKADC</sequence>
<feature type="active site" description="Proton acceptor" evidence="5">
    <location>
        <position position="576"/>
    </location>
</feature>
<organism evidence="9 10">
    <name type="scientific">Collybia nuda</name>
    <dbReference type="NCBI Taxonomy" id="64659"/>
    <lineage>
        <taxon>Eukaryota</taxon>
        <taxon>Fungi</taxon>
        <taxon>Dikarya</taxon>
        <taxon>Basidiomycota</taxon>
        <taxon>Agaricomycotina</taxon>
        <taxon>Agaricomycetes</taxon>
        <taxon>Agaricomycetidae</taxon>
        <taxon>Agaricales</taxon>
        <taxon>Tricholomatineae</taxon>
        <taxon>Clitocybaceae</taxon>
        <taxon>Collybia</taxon>
    </lineage>
</organism>
<reference evidence="9" key="1">
    <citation type="submission" date="2020-11" db="EMBL/GenBank/DDBJ databases">
        <authorList>
            <consortium name="DOE Joint Genome Institute"/>
            <person name="Ahrendt S."/>
            <person name="Riley R."/>
            <person name="Andreopoulos W."/>
            <person name="Labutti K."/>
            <person name="Pangilinan J."/>
            <person name="Ruiz-Duenas F.J."/>
            <person name="Barrasa J.M."/>
            <person name="Sanchez-Garcia M."/>
            <person name="Camarero S."/>
            <person name="Miyauchi S."/>
            <person name="Serrano A."/>
            <person name="Linde D."/>
            <person name="Babiker R."/>
            <person name="Drula E."/>
            <person name="Ayuso-Fernandez I."/>
            <person name="Pacheco R."/>
            <person name="Padilla G."/>
            <person name="Ferreira P."/>
            <person name="Barriuso J."/>
            <person name="Kellner H."/>
            <person name="Castanera R."/>
            <person name="Alfaro M."/>
            <person name="Ramirez L."/>
            <person name="Pisabarro A.G."/>
            <person name="Kuo A."/>
            <person name="Tritt A."/>
            <person name="Lipzen A."/>
            <person name="He G."/>
            <person name="Yan M."/>
            <person name="Ng V."/>
            <person name="Cullen D."/>
            <person name="Martin F."/>
            <person name="Rosso M.-N."/>
            <person name="Henrissat B."/>
            <person name="Hibbett D."/>
            <person name="Martinez A.T."/>
            <person name="Grigoriev I.V."/>
        </authorList>
    </citation>
    <scope>NUCLEOTIDE SEQUENCE</scope>
    <source>
        <strain evidence="9">CBS 247.69</strain>
    </source>
</reference>
<feature type="active site" description="Proton donor" evidence="5">
    <location>
        <position position="532"/>
    </location>
</feature>
<evidence type="ECO:0000256" key="1">
    <source>
        <dbReference type="ARBA" id="ARBA00001974"/>
    </source>
</evidence>
<protein>
    <submittedName>
        <fullName evidence="9">Aryl-alcohol oxidase-like protein</fullName>
    </submittedName>
</protein>
<dbReference type="Gene3D" id="3.50.50.60">
    <property type="entry name" value="FAD/NAD(P)-binding domain"/>
    <property type="match status" value="1"/>
</dbReference>
<evidence type="ECO:0000256" key="6">
    <source>
        <dbReference type="PIRSR" id="PIRSR000137-2"/>
    </source>
</evidence>
<dbReference type="InterPro" id="IPR007867">
    <property type="entry name" value="GMC_OxRtase_C"/>
</dbReference>
<dbReference type="Pfam" id="PF05199">
    <property type="entry name" value="GMC_oxred_C"/>
    <property type="match status" value="1"/>
</dbReference>
<feature type="binding site" evidence="6">
    <location>
        <position position="118"/>
    </location>
    <ligand>
        <name>FAD</name>
        <dbReference type="ChEBI" id="CHEBI:57692"/>
    </ligand>
</feature>
<dbReference type="GO" id="GO:0050660">
    <property type="term" value="F:flavin adenine dinucleotide binding"/>
    <property type="evidence" value="ECO:0007669"/>
    <property type="project" value="InterPro"/>
</dbReference>
<keyword evidence="7" id="KW-0732">Signal</keyword>
<dbReference type="InterPro" id="IPR000172">
    <property type="entry name" value="GMC_OxRdtase_N"/>
</dbReference>
<evidence type="ECO:0000313" key="10">
    <source>
        <dbReference type="Proteomes" id="UP000807353"/>
    </source>
</evidence>
<evidence type="ECO:0000259" key="8">
    <source>
        <dbReference type="PROSITE" id="PS00624"/>
    </source>
</evidence>
<feature type="chain" id="PRO_5040168550" evidence="7">
    <location>
        <begin position="25"/>
        <end position="596"/>
    </location>
</feature>
<feature type="domain" description="Glucose-methanol-choline oxidoreductase N-terminal" evidence="8">
    <location>
        <begin position="308"/>
        <end position="322"/>
    </location>
</feature>
<accession>A0A9P6CGJ3</accession>
<feature type="signal peptide" evidence="7">
    <location>
        <begin position="1"/>
        <end position="24"/>
    </location>
</feature>
<comment type="caution">
    <text evidence="9">The sequence shown here is derived from an EMBL/GenBank/DDBJ whole genome shotgun (WGS) entry which is preliminary data.</text>
</comment>
<dbReference type="PROSITE" id="PS00624">
    <property type="entry name" value="GMC_OXRED_2"/>
    <property type="match status" value="1"/>
</dbReference>
<feature type="binding site" evidence="6">
    <location>
        <begin position="126"/>
        <end position="129"/>
    </location>
    <ligand>
        <name>FAD</name>
        <dbReference type="ChEBI" id="CHEBI:57692"/>
    </ligand>
</feature>
<gene>
    <name evidence="9" type="ORF">BDZ94DRAFT_408701</name>
</gene>
<dbReference type="PANTHER" id="PTHR11552">
    <property type="entry name" value="GLUCOSE-METHANOL-CHOLINE GMC OXIDOREDUCTASE"/>
    <property type="match status" value="1"/>
</dbReference>
<dbReference type="SUPFAM" id="SSF54373">
    <property type="entry name" value="FAD-linked reductases, C-terminal domain"/>
    <property type="match status" value="1"/>
</dbReference>
<dbReference type="OrthoDB" id="269227at2759"/>
<keyword evidence="3" id="KW-0285">Flavoprotein</keyword>
<dbReference type="InterPro" id="IPR012132">
    <property type="entry name" value="GMC_OxRdtase"/>
</dbReference>
<evidence type="ECO:0000256" key="7">
    <source>
        <dbReference type="SAM" id="SignalP"/>
    </source>
</evidence>
<dbReference type="EMBL" id="MU150249">
    <property type="protein sequence ID" value="KAF9465127.1"/>
    <property type="molecule type" value="Genomic_DNA"/>
</dbReference>
<dbReference type="SUPFAM" id="SSF51905">
    <property type="entry name" value="FAD/NAD(P)-binding domain"/>
    <property type="match status" value="1"/>
</dbReference>